<dbReference type="GeneID" id="36318679"/>
<proteinExistence type="predicted"/>
<gene>
    <name evidence="1" type="ORF">AAJ76_1100082137</name>
</gene>
<dbReference type="VEuPathDB" id="MicrosporidiaDB:AAJ76_1100082137"/>
<evidence type="ECO:0000313" key="1">
    <source>
        <dbReference type="EMBL" id="KKO75849.1"/>
    </source>
</evidence>
<reference evidence="1 2" key="1">
    <citation type="journal article" date="2015" name="Environ. Microbiol.">
        <title>Genome analyses suggest the presence of polyploidy and recent human-driven expansions in eight global populations of the honeybee pathogen Nosema ceranae.</title>
        <authorList>
            <person name="Pelin A."/>
            <person name="Selman M."/>
            <person name="Aris-Brosou S."/>
            <person name="Farinelli L."/>
            <person name="Corradi N."/>
        </authorList>
    </citation>
    <scope>NUCLEOTIDE SEQUENCE [LARGE SCALE GENOMIC DNA]</scope>
    <source>
        <strain evidence="1 2">PA08 1199</strain>
    </source>
</reference>
<comment type="caution">
    <text evidence="1">The sequence shown here is derived from an EMBL/GenBank/DDBJ whole genome shotgun (WGS) entry which is preliminary data.</text>
</comment>
<dbReference type="EMBL" id="JPQZ01000011">
    <property type="protein sequence ID" value="KKO75849.1"/>
    <property type="molecule type" value="Genomic_DNA"/>
</dbReference>
<dbReference type="RefSeq" id="XP_024331591.1">
    <property type="nucleotide sequence ID" value="XM_024473782.1"/>
</dbReference>
<name>A0A0F9ZEF9_9MICR</name>
<keyword evidence="2" id="KW-1185">Reference proteome</keyword>
<sequence>MIFSNICNITHKTNKICRILMHSSRHYKLHQYTFTKCYLPCTTTDIL</sequence>
<organism evidence="1 2">
    <name type="scientific">Vairimorpha ceranae</name>
    <dbReference type="NCBI Taxonomy" id="40302"/>
    <lineage>
        <taxon>Eukaryota</taxon>
        <taxon>Fungi</taxon>
        <taxon>Fungi incertae sedis</taxon>
        <taxon>Microsporidia</taxon>
        <taxon>Nosematidae</taxon>
        <taxon>Vairimorpha</taxon>
    </lineage>
</organism>
<accession>A0A0F9ZEF9</accession>
<evidence type="ECO:0000313" key="2">
    <source>
        <dbReference type="Proteomes" id="UP000034350"/>
    </source>
</evidence>
<dbReference type="AlphaFoldDB" id="A0A0F9ZEF9"/>
<dbReference type="Proteomes" id="UP000034350">
    <property type="component" value="Unassembled WGS sequence"/>
</dbReference>
<protein>
    <submittedName>
        <fullName evidence="1">Uncharacterized protein</fullName>
    </submittedName>
</protein>